<keyword evidence="2" id="KW-1185">Reference proteome</keyword>
<gene>
    <name evidence="1" type="ORF">SZN_02302</name>
</gene>
<dbReference type="OrthoDB" id="5194954at2"/>
<sequence>MSAELVEIRKAFMELSDSLKALRNVQGDSPYVRRLMNDLDRFQLDMEENPESRDQLASMTASVATLTQMAVANVARDVVRIQEGSDHNVAWRDADDEGIGGHRR</sequence>
<dbReference type="EMBL" id="AGBF01000003">
    <property type="protein sequence ID" value="EGX61530.1"/>
    <property type="molecule type" value="Genomic_DNA"/>
</dbReference>
<accession>G2G4Q7</accession>
<organism evidence="1 2">
    <name type="scientific">Streptomyces zinciresistens K42</name>
    <dbReference type="NCBI Taxonomy" id="700597"/>
    <lineage>
        <taxon>Bacteria</taxon>
        <taxon>Bacillati</taxon>
        <taxon>Actinomycetota</taxon>
        <taxon>Actinomycetes</taxon>
        <taxon>Kitasatosporales</taxon>
        <taxon>Streptomycetaceae</taxon>
        <taxon>Streptomyces</taxon>
    </lineage>
</organism>
<comment type="caution">
    <text evidence="1">The sequence shown here is derived from an EMBL/GenBank/DDBJ whole genome shotgun (WGS) entry which is preliminary data.</text>
</comment>
<proteinExistence type="predicted"/>
<dbReference type="PATRIC" id="fig|700597.3.peg.444"/>
<evidence type="ECO:0000313" key="1">
    <source>
        <dbReference type="EMBL" id="EGX61530.1"/>
    </source>
</evidence>
<dbReference type="AlphaFoldDB" id="G2G4Q7"/>
<name>G2G4Q7_9ACTN</name>
<dbReference type="Proteomes" id="UP000004217">
    <property type="component" value="Unassembled WGS sequence"/>
</dbReference>
<reference evidence="1 2" key="1">
    <citation type="submission" date="2011-08" db="EMBL/GenBank/DDBJ databases">
        <authorList>
            <person name="Lin Y."/>
            <person name="Hao X."/>
            <person name="Johnstone L."/>
            <person name="Miller S.J."/>
            <person name="Wei G."/>
            <person name="Rensing C."/>
        </authorList>
    </citation>
    <scope>NUCLEOTIDE SEQUENCE [LARGE SCALE GENOMIC DNA]</scope>
    <source>
        <strain evidence="1 2">K42</strain>
    </source>
</reference>
<protein>
    <submittedName>
        <fullName evidence="1">Uncharacterized protein</fullName>
    </submittedName>
</protein>
<evidence type="ECO:0000313" key="2">
    <source>
        <dbReference type="Proteomes" id="UP000004217"/>
    </source>
</evidence>
<dbReference type="RefSeq" id="WP_007491098.1">
    <property type="nucleotide sequence ID" value="NZ_AGBF01000003.1"/>
</dbReference>